<dbReference type="EMBL" id="PQXM01000254">
    <property type="protein sequence ID" value="TGO74814.1"/>
    <property type="molecule type" value="Genomic_DNA"/>
</dbReference>
<sequence length="70" mass="7875">MQKYHVVYPVAGDSRVDEVIMSNRATMMRYYVEDSVMQSQYLRANSAAMGEVLEIRSIGVIEEEGNVSGL</sequence>
<evidence type="ECO:0000313" key="1">
    <source>
        <dbReference type="EMBL" id="TGO74814.1"/>
    </source>
</evidence>
<reference evidence="1 2" key="1">
    <citation type="submission" date="2017-12" db="EMBL/GenBank/DDBJ databases">
        <title>Comparative genomics of Botrytis spp.</title>
        <authorList>
            <person name="Valero-Jimenez C.A."/>
            <person name="Tapia P."/>
            <person name="Veloso J."/>
            <person name="Silva-Moreno E."/>
            <person name="Staats M."/>
            <person name="Valdes J.H."/>
            <person name="Van Kan J.A.L."/>
        </authorList>
    </citation>
    <scope>NUCLEOTIDE SEQUENCE [LARGE SCALE GENOMIC DNA]</scope>
    <source>
        <strain evidence="1 2">Be9601</strain>
    </source>
</reference>
<dbReference type="AlphaFoldDB" id="A0A4Z1JNB8"/>
<gene>
    <name evidence="1" type="ORF">BELL_0255g00170</name>
</gene>
<comment type="caution">
    <text evidence="1">The sequence shown here is derived from an EMBL/GenBank/DDBJ whole genome shotgun (WGS) entry which is preliminary data.</text>
</comment>
<dbReference type="Proteomes" id="UP000297229">
    <property type="component" value="Unassembled WGS sequence"/>
</dbReference>
<name>A0A4Z1JNB8_9HELO</name>
<accession>A0A4Z1JNB8</accession>
<keyword evidence="2" id="KW-1185">Reference proteome</keyword>
<protein>
    <submittedName>
        <fullName evidence="1">Uncharacterized protein</fullName>
    </submittedName>
</protein>
<proteinExistence type="predicted"/>
<organism evidence="1 2">
    <name type="scientific">Botrytis elliptica</name>
    <dbReference type="NCBI Taxonomy" id="278938"/>
    <lineage>
        <taxon>Eukaryota</taxon>
        <taxon>Fungi</taxon>
        <taxon>Dikarya</taxon>
        <taxon>Ascomycota</taxon>
        <taxon>Pezizomycotina</taxon>
        <taxon>Leotiomycetes</taxon>
        <taxon>Helotiales</taxon>
        <taxon>Sclerotiniaceae</taxon>
        <taxon>Botrytis</taxon>
    </lineage>
</organism>
<evidence type="ECO:0000313" key="2">
    <source>
        <dbReference type="Proteomes" id="UP000297229"/>
    </source>
</evidence>